<name>A0ABW0NU64_9MICO</name>
<dbReference type="Proteomes" id="UP001596039">
    <property type="component" value="Unassembled WGS sequence"/>
</dbReference>
<dbReference type="InterPro" id="IPR039422">
    <property type="entry name" value="MarR/SlyA-like"/>
</dbReference>
<dbReference type="Pfam" id="PF12802">
    <property type="entry name" value="MarR_2"/>
    <property type="match status" value="1"/>
</dbReference>
<dbReference type="PROSITE" id="PS50995">
    <property type="entry name" value="HTH_MARR_2"/>
    <property type="match status" value="1"/>
</dbReference>
<feature type="domain" description="HTH marR-type" evidence="1">
    <location>
        <begin position="1"/>
        <end position="143"/>
    </location>
</feature>
<dbReference type="InterPro" id="IPR036390">
    <property type="entry name" value="WH_DNA-bd_sf"/>
</dbReference>
<dbReference type="PRINTS" id="PR00598">
    <property type="entry name" value="HTHMARR"/>
</dbReference>
<dbReference type="InterPro" id="IPR000835">
    <property type="entry name" value="HTH_MarR-typ"/>
</dbReference>
<keyword evidence="3" id="KW-1185">Reference proteome</keyword>
<dbReference type="EMBL" id="JBHSMG010000006">
    <property type="protein sequence ID" value="MFC5503592.1"/>
    <property type="molecule type" value="Genomic_DNA"/>
</dbReference>
<dbReference type="SMART" id="SM00347">
    <property type="entry name" value="HTH_MARR"/>
    <property type="match status" value="1"/>
</dbReference>
<gene>
    <name evidence="2" type="ORF">ACFPJ4_15205</name>
</gene>
<dbReference type="PANTHER" id="PTHR33164:SF43">
    <property type="entry name" value="HTH-TYPE TRANSCRIPTIONAL REPRESSOR YETL"/>
    <property type="match status" value="1"/>
</dbReference>
<evidence type="ECO:0000313" key="2">
    <source>
        <dbReference type="EMBL" id="MFC5503592.1"/>
    </source>
</evidence>
<protein>
    <submittedName>
        <fullName evidence="2">MarR family winged helix-turn-helix transcriptional regulator</fullName>
    </submittedName>
</protein>
<dbReference type="Gene3D" id="1.10.10.10">
    <property type="entry name" value="Winged helix-like DNA-binding domain superfamily/Winged helix DNA-binding domain"/>
    <property type="match status" value="1"/>
</dbReference>
<sequence length="163" mass="17577">MNSADAPRRVRSLPSWQLNQAASRGTRLVAERAADLGVTRSTFSILAALDEFGPSSQAELGRRVGLDRKDVSSLVAGLEADGLVRRGPDERDGRRKLLEITPHGLAMLERLDGAFTAAQDELLAVLSIRDRVELARLLLLIADSDTASAPSNPRRDLGRALLG</sequence>
<dbReference type="InterPro" id="IPR036388">
    <property type="entry name" value="WH-like_DNA-bd_sf"/>
</dbReference>
<evidence type="ECO:0000313" key="3">
    <source>
        <dbReference type="Proteomes" id="UP001596039"/>
    </source>
</evidence>
<dbReference type="PANTHER" id="PTHR33164">
    <property type="entry name" value="TRANSCRIPTIONAL REGULATOR, MARR FAMILY"/>
    <property type="match status" value="1"/>
</dbReference>
<comment type="caution">
    <text evidence="2">The sequence shown here is derived from an EMBL/GenBank/DDBJ whole genome shotgun (WGS) entry which is preliminary data.</text>
</comment>
<organism evidence="2 3">
    <name type="scientific">Lysinimonas soli</name>
    <dbReference type="NCBI Taxonomy" id="1074233"/>
    <lineage>
        <taxon>Bacteria</taxon>
        <taxon>Bacillati</taxon>
        <taxon>Actinomycetota</taxon>
        <taxon>Actinomycetes</taxon>
        <taxon>Micrococcales</taxon>
        <taxon>Microbacteriaceae</taxon>
        <taxon>Lysinimonas</taxon>
    </lineage>
</organism>
<evidence type="ECO:0000259" key="1">
    <source>
        <dbReference type="PROSITE" id="PS50995"/>
    </source>
</evidence>
<proteinExistence type="predicted"/>
<accession>A0ABW0NU64</accession>
<dbReference type="RefSeq" id="WP_386741326.1">
    <property type="nucleotide sequence ID" value="NZ_JBHSMG010000006.1"/>
</dbReference>
<reference evidence="3" key="1">
    <citation type="journal article" date="2019" name="Int. J. Syst. Evol. Microbiol.">
        <title>The Global Catalogue of Microorganisms (GCM) 10K type strain sequencing project: providing services to taxonomists for standard genome sequencing and annotation.</title>
        <authorList>
            <consortium name="The Broad Institute Genomics Platform"/>
            <consortium name="The Broad Institute Genome Sequencing Center for Infectious Disease"/>
            <person name="Wu L."/>
            <person name="Ma J."/>
        </authorList>
    </citation>
    <scope>NUCLEOTIDE SEQUENCE [LARGE SCALE GENOMIC DNA]</scope>
    <source>
        <strain evidence="3">CGMCC 4.6997</strain>
    </source>
</reference>
<dbReference type="SUPFAM" id="SSF46785">
    <property type="entry name" value="Winged helix' DNA-binding domain"/>
    <property type="match status" value="1"/>
</dbReference>